<feature type="domain" description="Metallo-beta-lactamase" evidence="2">
    <location>
        <begin position="31"/>
        <end position="231"/>
    </location>
</feature>
<organism evidence="3 4">
    <name type="scientific">Gloeobacter kilaueensis (strain ATCC BAA-2537 / CCAP 1431/1 / ULC 316 / JS1)</name>
    <dbReference type="NCBI Taxonomy" id="1183438"/>
    <lineage>
        <taxon>Bacteria</taxon>
        <taxon>Bacillati</taxon>
        <taxon>Cyanobacteriota</taxon>
        <taxon>Cyanophyceae</taxon>
        <taxon>Gloeobacterales</taxon>
        <taxon>Gloeobacteraceae</taxon>
        <taxon>Gloeobacter</taxon>
    </lineage>
</organism>
<sequence length="264" mass="29831">MGAMTSDDRQAIVVRPLGQAGFKLTFEHTVVYIDPYLSDYVAKVEGPDMRRQISIPVLPETIDDADWVFISHIHIDHCDPETLLPISRASQTCRFLCPNTVKICLSDLGIAPERLVLAPEKEWLPLGPHLRVRAVPAVHPCIERDESGCLLCVGYVLDYRGRLLYHAGDTSPADELVEALKQLGTIDTALLPVNERNFYRERRGILGNMSVREAFQLADEIGTRTVVPMHWDMFAPNAVFREEIELLYQLLQPSFQLRLQPTSL</sequence>
<dbReference type="eggNOG" id="COG2220">
    <property type="taxonomic scope" value="Bacteria"/>
</dbReference>
<dbReference type="RefSeq" id="WP_023172975.1">
    <property type="nucleotide sequence ID" value="NC_022600.1"/>
</dbReference>
<dbReference type="InterPro" id="IPR050114">
    <property type="entry name" value="UPF0173_UPF0282_UlaG_hydrolase"/>
</dbReference>
<dbReference type="Proteomes" id="UP000017396">
    <property type="component" value="Chromosome"/>
</dbReference>
<evidence type="ECO:0000313" key="4">
    <source>
        <dbReference type="Proteomes" id="UP000017396"/>
    </source>
</evidence>
<keyword evidence="1" id="KW-0378">Hydrolase</keyword>
<dbReference type="Pfam" id="PF12706">
    <property type="entry name" value="Lactamase_B_2"/>
    <property type="match status" value="1"/>
</dbReference>
<dbReference type="EMBL" id="CP003587">
    <property type="protein sequence ID" value="AGY57861.1"/>
    <property type="molecule type" value="Genomic_DNA"/>
</dbReference>
<name>U5QG17_GLOK1</name>
<reference evidence="3 4" key="1">
    <citation type="journal article" date="2013" name="PLoS ONE">
        <title>Cultivation and Complete Genome Sequencing of Gloeobacter kilaueensis sp. nov., from a Lava Cave in Kilauea Caldera, Hawai'i.</title>
        <authorList>
            <person name="Saw J.H."/>
            <person name="Schatz M."/>
            <person name="Brown M.V."/>
            <person name="Kunkel D.D."/>
            <person name="Foster J.S."/>
            <person name="Shick H."/>
            <person name="Christensen S."/>
            <person name="Hou S."/>
            <person name="Wan X."/>
            <person name="Donachie S.P."/>
        </authorList>
    </citation>
    <scope>NUCLEOTIDE SEQUENCE [LARGE SCALE GENOMIC DNA]</scope>
    <source>
        <strain evidence="4">JS</strain>
    </source>
</reference>
<dbReference type="KEGG" id="glj:GKIL_1615"/>
<dbReference type="GO" id="GO:0016787">
    <property type="term" value="F:hydrolase activity"/>
    <property type="evidence" value="ECO:0007669"/>
    <property type="project" value="UniProtKB-KW"/>
</dbReference>
<dbReference type="SUPFAM" id="SSF56281">
    <property type="entry name" value="Metallo-hydrolase/oxidoreductase"/>
    <property type="match status" value="1"/>
</dbReference>
<evidence type="ECO:0000313" key="3">
    <source>
        <dbReference type="EMBL" id="AGY57861.1"/>
    </source>
</evidence>
<dbReference type="PANTHER" id="PTHR43546:SF9">
    <property type="entry name" value="L-ASCORBATE-6-PHOSPHATE LACTONASE ULAG-RELATED"/>
    <property type="match status" value="1"/>
</dbReference>
<proteinExistence type="predicted"/>
<dbReference type="HOGENOM" id="CLU_020884_3_0_3"/>
<dbReference type="STRING" id="1183438.GKIL_1615"/>
<gene>
    <name evidence="3" type="primary">ulaG</name>
    <name evidence="3" type="ORF">GKIL_1615</name>
</gene>
<dbReference type="Gene3D" id="3.60.15.10">
    <property type="entry name" value="Ribonuclease Z/Hydroxyacylglutathione hydrolase-like"/>
    <property type="match status" value="1"/>
</dbReference>
<dbReference type="InterPro" id="IPR036866">
    <property type="entry name" value="RibonucZ/Hydroxyglut_hydro"/>
</dbReference>
<evidence type="ECO:0000259" key="2">
    <source>
        <dbReference type="Pfam" id="PF12706"/>
    </source>
</evidence>
<accession>U5QG17</accession>
<dbReference type="AlphaFoldDB" id="U5QG17"/>
<protein>
    <submittedName>
        <fullName evidence="3">L-ascorbate 6-phosphate lactonase</fullName>
    </submittedName>
</protein>
<evidence type="ECO:0000256" key="1">
    <source>
        <dbReference type="ARBA" id="ARBA00022801"/>
    </source>
</evidence>
<dbReference type="InterPro" id="IPR001279">
    <property type="entry name" value="Metallo-B-lactamas"/>
</dbReference>
<dbReference type="PANTHER" id="PTHR43546">
    <property type="entry name" value="UPF0173 METAL-DEPENDENT HYDROLASE MJ1163-RELATED"/>
    <property type="match status" value="1"/>
</dbReference>
<dbReference type="OrthoDB" id="507726at2"/>
<keyword evidence="4" id="KW-1185">Reference proteome</keyword>